<feature type="compositionally biased region" description="Polar residues" evidence="1">
    <location>
        <begin position="218"/>
        <end position="243"/>
    </location>
</feature>
<evidence type="ECO:0000313" key="3">
    <source>
        <dbReference type="Proteomes" id="UP000308671"/>
    </source>
</evidence>
<dbReference type="AlphaFoldDB" id="A0A4S8R274"/>
<feature type="compositionally biased region" description="Pro residues" evidence="1">
    <location>
        <begin position="301"/>
        <end position="316"/>
    </location>
</feature>
<organism evidence="2 3">
    <name type="scientific">Botrytis galanthina</name>
    <dbReference type="NCBI Taxonomy" id="278940"/>
    <lineage>
        <taxon>Eukaryota</taxon>
        <taxon>Fungi</taxon>
        <taxon>Dikarya</taxon>
        <taxon>Ascomycota</taxon>
        <taxon>Pezizomycotina</taxon>
        <taxon>Leotiomycetes</taxon>
        <taxon>Helotiales</taxon>
        <taxon>Sclerotiniaceae</taxon>
        <taxon>Botrytis</taxon>
    </lineage>
</organism>
<feature type="region of interest" description="Disordered" evidence="1">
    <location>
        <begin position="97"/>
        <end position="149"/>
    </location>
</feature>
<feature type="region of interest" description="Disordered" evidence="1">
    <location>
        <begin position="273"/>
        <end position="320"/>
    </location>
</feature>
<feature type="compositionally biased region" description="Basic and acidic residues" evidence="1">
    <location>
        <begin position="558"/>
        <end position="573"/>
    </location>
</feature>
<feature type="compositionally biased region" description="Polar residues" evidence="1">
    <location>
        <begin position="289"/>
        <end position="300"/>
    </location>
</feature>
<feature type="compositionally biased region" description="Polar residues" evidence="1">
    <location>
        <begin position="130"/>
        <end position="146"/>
    </location>
</feature>
<protein>
    <submittedName>
        <fullName evidence="2">Uncharacterized protein</fullName>
    </submittedName>
</protein>
<comment type="caution">
    <text evidence="2">The sequence shown here is derived from an EMBL/GenBank/DDBJ whole genome shotgun (WGS) entry which is preliminary data.</text>
</comment>
<feature type="region of interest" description="Disordered" evidence="1">
    <location>
        <begin position="554"/>
        <end position="579"/>
    </location>
</feature>
<dbReference type="EMBL" id="PQXL01000264">
    <property type="protein sequence ID" value="THV48169.1"/>
    <property type="molecule type" value="Genomic_DNA"/>
</dbReference>
<evidence type="ECO:0000313" key="2">
    <source>
        <dbReference type="EMBL" id="THV48169.1"/>
    </source>
</evidence>
<feature type="compositionally biased region" description="Basic and acidic residues" evidence="1">
    <location>
        <begin position="118"/>
        <end position="129"/>
    </location>
</feature>
<gene>
    <name evidence="2" type="ORF">BGAL_0264g00160</name>
</gene>
<dbReference type="OrthoDB" id="3555249at2759"/>
<proteinExistence type="predicted"/>
<evidence type="ECO:0000256" key="1">
    <source>
        <dbReference type="SAM" id="MobiDB-lite"/>
    </source>
</evidence>
<feature type="region of interest" description="Disordered" evidence="1">
    <location>
        <begin position="199"/>
        <end position="244"/>
    </location>
</feature>
<feature type="compositionally biased region" description="Basic and acidic residues" evidence="1">
    <location>
        <begin position="1"/>
        <end position="13"/>
    </location>
</feature>
<reference evidence="2 3" key="1">
    <citation type="submission" date="2017-12" db="EMBL/GenBank/DDBJ databases">
        <title>Comparative genomics of Botrytis spp.</title>
        <authorList>
            <person name="Valero-Jimenez C.A."/>
            <person name="Tapia P."/>
            <person name="Veloso J."/>
            <person name="Silva-Moreno E."/>
            <person name="Staats M."/>
            <person name="Valdes J.H."/>
            <person name="Van Kan J.A.L."/>
        </authorList>
    </citation>
    <scope>NUCLEOTIDE SEQUENCE [LARGE SCALE GENOMIC DNA]</scope>
    <source>
        <strain evidence="2 3">MUCL435</strain>
    </source>
</reference>
<keyword evidence="3" id="KW-1185">Reference proteome</keyword>
<accession>A0A4S8R274</accession>
<sequence>MEGKNQRNDDSKASRSGLNPDDPLQSIEGNDAGSIQEVTASIPHARERRPQRGGLIESQRHQRVPSSSQVPSYLLRARRGSSPAYAAALSPYLGPINPRGHQRLSDNPVPTVMPSRVQRPESYLRKADTENTQSLSRAGNNNTSGFNHLPGAQLQQRQNVFSGQVADQTMADRVRPLSGNFHYSGPISYNPLTEALNPRNAQFYPTPMSPNPRKRPQMQPNSAHHSSIQRSGPANRWSSQGNSYMGGMESSVDLQALGSVAVGSSNATQGAWGVILPKQPQRKRGRTIGSKTDNTDSVTMQPPPPRSIAPSPPERSPVPSFAIPVPLNEQIDKPRSKRKATFSLVKNAAAMLDPFTKIVPATVKLVADNDEVWEYKYVGTRRNWKKGQGGKVTVSKLNEWANAILRRRIPGSFPPAAKKRVYSAPPPPKLKNDKWTEWERAVLEAHILDAVKAKKANLDEDDWQLIADAQNEEFFGHKRLPGLPMALLTSRSLTIDDIPVIRGGGYTKMEGYFPKRSSSEIQNILYHWPDIHEKVKQLIRRHRGKAPLYVDCDTDISDSERTSDDENGEKEADTAEIGA</sequence>
<dbReference type="Proteomes" id="UP000308671">
    <property type="component" value="Unassembled WGS sequence"/>
</dbReference>
<name>A0A4S8R274_9HELO</name>
<feature type="region of interest" description="Disordered" evidence="1">
    <location>
        <begin position="1"/>
        <end position="70"/>
    </location>
</feature>